<evidence type="ECO:0000256" key="1">
    <source>
        <dbReference type="ARBA" id="ARBA00022741"/>
    </source>
</evidence>
<dbReference type="InterPro" id="IPR027417">
    <property type="entry name" value="P-loop_NTPase"/>
</dbReference>
<keyword evidence="4" id="KW-1185">Reference proteome</keyword>
<dbReference type="Proteomes" id="UP000683000">
    <property type="component" value="Unassembled WGS sequence"/>
</dbReference>
<comment type="caution">
    <text evidence="3">The sequence shown here is derived from an EMBL/GenBank/DDBJ whole genome shotgun (WGS) entry which is preliminary data.</text>
</comment>
<dbReference type="GO" id="GO:0003924">
    <property type="term" value="F:GTPase activity"/>
    <property type="evidence" value="ECO:0007669"/>
    <property type="project" value="TreeGrafter"/>
</dbReference>
<dbReference type="GO" id="GO:0032543">
    <property type="term" value="P:mitochondrial translation"/>
    <property type="evidence" value="ECO:0007669"/>
    <property type="project" value="TreeGrafter"/>
</dbReference>
<protein>
    <submittedName>
        <fullName evidence="3">Uncharacterized protein</fullName>
    </submittedName>
</protein>
<dbReference type="AlphaFoldDB" id="A0A8I3ABP0"/>
<evidence type="ECO:0000256" key="2">
    <source>
        <dbReference type="ARBA" id="ARBA00023134"/>
    </source>
</evidence>
<dbReference type="EMBL" id="JAGFBS010000009">
    <property type="protein sequence ID" value="KAG6377553.1"/>
    <property type="molecule type" value="Genomic_DNA"/>
</dbReference>
<dbReference type="PANTHER" id="PTHR45782">
    <property type="entry name" value="MITOCHONDRIAL RIBOSOME-ASSOCIATED GTPASE 1"/>
    <property type="match status" value="1"/>
</dbReference>
<name>A0A8I3ABP0_9AGAM</name>
<organism evidence="3 4">
    <name type="scientific">Boletus reticuloceps</name>
    <dbReference type="NCBI Taxonomy" id="495285"/>
    <lineage>
        <taxon>Eukaryota</taxon>
        <taxon>Fungi</taxon>
        <taxon>Dikarya</taxon>
        <taxon>Basidiomycota</taxon>
        <taxon>Agaricomycotina</taxon>
        <taxon>Agaricomycetes</taxon>
        <taxon>Agaricomycetidae</taxon>
        <taxon>Boletales</taxon>
        <taxon>Boletineae</taxon>
        <taxon>Boletaceae</taxon>
        <taxon>Boletoideae</taxon>
        <taxon>Boletus</taxon>
    </lineage>
</organism>
<sequence length="96" mass="10804">MLSFVPFPALPTPPSWFPGHMNRFTKQLPALLSRTDVVLELRDARLPLTSINHNLESESQPPFLHSVFPLDVVISTVGSRNWTFHQTSNDPLTLPS</sequence>
<accession>A0A8I3ABP0</accession>
<dbReference type="OrthoDB" id="269151at2759"/>
<evidence type="ECO:0000313" key="4">
    <source>
        <dbReference type="Proteomes" id="UP000683000"/>
    </source>
</evidence>
<proteinExistence type="predicted"/>
<dbReference type="Gene3D" id="3.40.50.300">
    <property type="entry name" value="P-loop containing nucleotide triphosphate hydrolases"/>
    <property type="match status" value="1"/>
</dbReference>
<dbReference type="PANTHER" id="PTHR45782:SF4">
    <property type="entry name" value="MITOCHONDRIAL RIBOSOME-ASSOCIATED GTPASE 1"/>
    <property type="match status" value="1"/>
</dbReference>
<evidence type="ECO:0000313" key="3">
    <source>
        <dbReference type="EMBL" id="KAG6377553.1"/>
    </source>
</evidence>
<keyword evidence="2" id="KW-0342">GTP-binding</keyword>
<keyword evidence="1" id="KW-0547">Nucleotide-binding</keyword>
<gene>
    <name evidence="3" type="ORF">JVT61DRAFT_15368</name>
</gene>
<dbReference type="GO" id="GO:0005525">
    <property type="term" value="F:GTP binding"/>
    <property type="evidence" value="ECO:0007669"/>
    <property type="project" value="UniProtKB-KW"/>
</dbReference>
<dbReference type="GO" id="GO:0005739">
    <property type="term" value="C:mitochondrion"/>
    <property type="evidence" value="ECO:0007669"/>
    <property type="project" value="TreeGrafter"/>
</dbReference>
<reference evidence="3" key="1">
    <citation type="submission" date="2021-03" db="EMBL/GenBank/DDBJ databases">
        <title>Evolutionary innovations through gain and loss of genes in the ectomycorrhizal Boletales.</title>
        <authorList>
            <person name="Wu G."/>
            <person name="Miyauchi S."/>
            <person name="Morin E."/>
            <person name="Yang Z.-L."/>
            <person name="Xu J."/>
            <person name="Martin F.M."/>
        </authorList>
    </citation>
    <scope>NUCLEOTIDE SEQUENCE</scope>
    <source>
        <strain evidence="3">BR01</strain>
    </source>
</reference>